<accession>A0AA38PMZ5</accession>
<name>A0AA38PMZ5_9AGAR</name>
<feature type="compositionally biased region" description="Basic and acidic residues" evidence="1">
    <location>
        <begin position="62"/>
        <end position="84"/>
    </location>
</feature>
<protein>
    <submittedName>
        <fullName evidence="2">Uncharacterized protein</fullName>
    </submittedName>
</protein>
<comment type="caution">
    <text evidence="2">The sequence shown here is derived from an EMBL/GenBank/DDBJ whole genome shotgun (WGS) entry which is preliminary data.</text>
</comment>
<gene>
    <name evidence="2" type="ORF">F5890DRAFT_1479251</name>
</gene>
<organism evidence="2 3">
    <name type="scientific">Lentinula detonsa</name>
    <dbReference type="NCBI Taxonomy" id="2804962"/>
    <lineage>
        <taxon>Eukaryota</taxon>
        <taxon>Fungi</taxon>
        <taxon>Dikarya</taxon>
        <taxon>Basidiomycota</taxon>
        <taxon>Agaricomycotina</taxon>
        <taxon>Agaricomycetes</taxon>
        <taxon>Agaricomycetidae</taxon>
        <taxon>Agaricales</taxon>
        <taxon>Marasmiineae</taxon>
        <taxon>Omphalotaceae</taxon>
        <taxon>Lentinula</taxon>
    </lineage>
</organism>
<proteinExistence type="predicted"/>
<sequence length="349" mass="38579">MFLLSKTLYLKRTSATLKGVLNSCVDAWLEEQVESLEKSPSESSSHYTNHFSTFRKRRYSRIEQGDDPKIPRDGSAEPEGDKSCNRNGKKVKKNKVAILGATDLGDLEEGDELSVTAEGQQWVAADVPAPPPLPVQNATTTLLLDFIGGETSVGSSGCALQIENLQAAVAVAPWKDQDSLSCNTLVNLSHRLLRAEALDVGLTFTCMINELMFAAKINSILHLADQPQRASLEPVFKDLTSQGFAFYSLMTWYSVGSKWGRLAAAGTLYILMVIAMKPGLSVKLKGRRVNATNVIALCNELCCPSTEKVIPLEIPTLFQTKVRKHFAIPQWLDCREIVQSDKYFDQFFQ</sequence>
<evidence type="ECO:0000313" key="2">
    <source>
        <dbReference type="EMBL" id="KAJ3978568.1"/>
    </source>
</evidence>
<dbReference type="AlphaFoldDB" id="A0AA38PMZ5"/>
<dbReference type="Proteomes" id="UP001163850">
    <property type="component" value="Unassembled WGS sequence"/>
</dbReference>
<reference evidence="2" key="1">
    <citation type="submission" date="2022-08" db="EMBL/GenBank/DDBJ databases">
        <authorList>
            <consortium name="DOE Joint Genome Institute"/>
            <person name="Min B."/>
            <person name="Riley R."/>
            <person name="Sierra-Patev S."/>
            <person name="Naranjo-Ortiz M."/>
            <person name="Looney B."/>
            <person name="Konkel Z."/>
            <person name="Slot J.C."/>
            <person name="Sakamoto Y."/>
            <person name="Steenwyk J.L."/>
            <person name="Rokas A."/>
            <person name="Carro J."/>
            <person name="Camarero S."/>
            <person name="Ferreira P."/>
            <person name="Molpeceres G."/>
            <person name="Ruiz-Duenas F.J."/>
            <person name="Serrano A."/>
            <person name="Henrissat B."/>
            <person name="Drula E."/>
            <person name="Hughes K.W."/>
            <person name="Mata J.L."/>
            <person name="Ishikawa N.K."/>
            <person name="Vargas-Isla R."/>
            <person name="Ushijima S."/>
            <person name="Smith C.A."/>
            <person name="Ahrendt S."/>
            <person name="Andreopoulos W."/>
            <person name="He G."/>
            <person name="Labutti K."/>
            <person name="Lipzen A."/>
            <person name="Ng V."/>
            <person name="Sandor L."/>
            <person name="Barry K."/>
            <person name="Martinez A.T."/>
            <person name="Xiao Y."/>
            <person name="Gibbons J.G."/>
            <person name="Terashima K."/>
            <person name="Hibbett D.S."/>
            <person name="Grigoriev I.V."/>
        </authorList>
    </citation>
    <scope>NUCLEOTIDE SEQUENCE</scope>
    <source>
        <strain evidence="2">TFB7829</strain>
    </source>
</reference>
<evidence type="ECO:0000313" key="3">
    <source>
        <dbReference type="Proteomes" id="UP001163850"/>
    </source>
</evidence>
<evidence type="ECO:0000256" key="1">
    <source>
        <dbReference type="SAM" id="MobiDB-lite"/>
    </source>
</evidence>
<dbReference type="EMBL" id="MU803001">
    <property type="protein sequence ID" value="KAJ3978568.1"/>
    <property type="molecule type" value="Genomic_DNA"/>
</dbReference>
<feature type="non-terminal residue" evidence="2">
    <location>
        <position position="349"/>
    </location>
</feature>
<feature type="region of interest" description="Disordered" evidence="1">
    <location>
        <begin position="62"/>
        <end position="87"/>
    </location>
</feature>